<dbReference type="EMBL" id="CP039354">
    <property type="protein sequence ID" value="QCE11999.1"/>
    <property type="molecule type" value="Genomic_DNA"/>
</dbReference>
<keyword evidence="2" id="KW-1185">Reference proteome</keyword>
<sequence>MSTRPSDYRPSPDSPHVEIDLPWPHTATPSGVVAWWFRKSSGVCEIVARTARFQMIALFSASDRVLVVWEQLQTSVRFGELHLMSRCKAVANLFPRVDYQVVACSRRDE</sequence>
<dbReference type="Proteomes" id="UP000501690">
    <property type="component" value="Linkage Group LG10"/>
</dbReference>
<accession>A0A4D6NHE8</accession>
<dbReference type="AlphaFoldDB" id="A0A4D6NHE8"/>
<reference evidence="1 2" key="1">
    <citation type="submission" date="2019-04" db="EMBL/GenBank/DDBJ databases">
        <title>An improved genome assembly and genetic linkage map for asparagus bean, Vigna unguiculata ssp. sesquipedialis.</title>
        <authorList>
            <person name="Xia Q."/>
            <person name="Zhang R."/>
            <person name="Dong Y."/>
        </authorList>
    </citation>
    <scope>NUCLEOTIDE SEQUENCE [LARGE SCALE GENOMIC DNA]</scope>
    <source>
        <tissue evidence="1">Leaf</tissue>
    </source>
</reference>
<evidence type="ECO:0000313" key="2">
    <source>
        <dbReference type="Proteomes" id="UP000501690"/>
    </source>
</evidence>
<proteinExistence type="predicted"/>
<organism evidence="1 2">
    <name type="scientific">Vigna unguiculata</name>
    <name type="common">Cowpea</name>
    <dbReference type="NCBI Taxonomy" id="3917"/>
    <lineage>
        <taxon>Eukaryota</taxon>
        <taxon>Viridiplantae</taxon>
        <taxon>Streptophyta</taxon>
        <taxon>Embryophyta</taxon>
        <taxon>Tracheophyta</taxon>
        <taxon>Spermatophyta</taxon>
        <taxon>Magnoliopsida</taxon>
        <taxon>eudicotyledons</taxon>
        <taxon>Gunneridae</taxon>
        <taxon>Pentapetalae</taxon>
        <taxon>rosids</taxon>
        <taxon>fabids</taxon>
        <taxon>Fabales</taxon>
        <taxon>Fabaceae</taxon>
        <taxon>Papilionoideae</taxon>
        <taxon>50 kb inversion clade</taxon>
        <taxon>NPAAA clade</taxon>
        <taxon>indigoferoid/millettioid clade</taxon>
        <taxon>Phaseoleae</taxon>
        <taxon>Vigna</taxon>
    </lineage>
</organism>
<name>A0A4D6NHE8_VIGUN</name>
<evidence type="ECO:0000313" key="1">
    <source>
        <dbReference type="EMBL" id="QCE11999.1"/>
    </source>
</evidence>
<protein>
    <submittedName>
        <fullName evidence="1">Uncharacterized protein</fullName>
    </submittedName>
</protein>
<gene>
    <name evidence="1" type="ORF">DEO72_LG10g3238</name>
</gene>